<evidence type="ECO:0000313" key="7">
    <source>
        <dbReference type="EMBL" id="OXM65373.1"/>
    </source>
</evidence>
<name>A0A229T2Q9_9PSEU</name>
<dbReference type="Gene3D" id="3.40.50.300">
    <property type="entry name" value="P-loop containing nucleotide triphosphate hydrolases"/>
    <property type="match status" value="1"/>
</dbReference>
<dbReference type="Proteomes" id="UP000215199">
    <property type="component" value="Unassembled WGS sequence"/>
</dbReference>
<dbReference type="InterPro" id="IPR014017">
    <property type="entry name" value="DNA_helicase_UvrD-like_C"/>
</dbReference>
<sequence length="140" mass="15135">MAHSSTGVKLEGQRPDGPEPVRREYDDEAGELDGFADRITDLLGGGIPAAEIAVLVRTNSQTAKVRERLTKAGIRAEVFDDTKFFEISEIRQALEALMDHAIAAPDEPGAATLRTILGTLGCNPDVRPARLGPARVRWTT</sequence>
<dbReference type="PROSITE" id="PS51217">
    <property type="entry name" value="UVRD_HELICASE_CTER"/>
    <property type="match status" value="1"/>
</dbReference>
<keyword evidence="4" id="KW-0067">ATP-binding</keyword>
<organism evidence="7 8">
    <name type="scientific">Amycolatopsis vastitatis</name>
    <dbReference type="NCBI Taxonomy" id="1905142"/>
    <lineage>
        <taxon>Bacteria</taxon>
        <taxon>Bacillati</taxon>
        <taxon>Actinomycetota</taxon>
        <taxon>Actinomycetes</taxon>
        <taxon>Pseudonocardiales</taxon>
        <taxon>Pseudonocardiaceae</taxon>
        <taxon>Amycolatopsis</taxon>
    </lineage>
</organism>
<dbReference type="EMBL" id="NMUL01000023">
    <property type="protein sequence ID" value="OXM65373.1"/>
    <property type="molecule type" value="Genomic_DNA"/>
</dbReference>
<dbReference type="AlphaFoldDB" id="A0A229T2Q9"/>
<protein>
    <recommendedName>
        <fullName evidence="6">UvrD-like helicase C-terminal domain-containing protein</fullName>
    </recommendedName>
</protein>
<dbReference type="Pfam" id="PF13361">
    <property type="entry name" value="UvrD_C"/>
    <property type="match status" value="1"/>
</dbReference>
<evidence type="ECO:0000256" key="4">
    <source>
        <dbReference type="ARBA" id="ARBA00022840"/>
    </source>
</evidence>
<feature type="domain" description="UvrD-like helicase C-terminal" evidence="6">
    <location>
        <begin position="1"/>
        <end position="140"/>
    </location>
</feature>
<keyword evidence="3" id="KW-0347">Helicase</keyword>
<keyword evidence="8" id="KW-1185">Reference proteome</keyword>
<accession>A0A229T2Q9</accession>
<evidence type="ECO:0000259" key="6">
    <source>
        <dbReference type="PROSITE" id="PS51217"/>
    </source>
</evidence>
<evidence type="ECO:0000256" key="2">
    <source>
        <dbReference type="ARBA" id="ARBA00022801"/>
    </source>
</evidence>
<evidence type="ECO:0000256" key="5">
    <source>
        <dbReference type="SAM" id="MobiDB-lite"/>
    </source>
</evidence>
<gene>
    <name evidence="7" type="ORF">CF165_23930</name>
</gene>
<dbReference type="SUPFAM" id="SSF52540">
    <property type="entry name" value="P-loop containing nucleoside triphosphate hydrolases"/>
    <property type="match status" value="1"/>
</dbReference>
<feature type="compositionally biased region" description="Basic and acidic residues" evidence="5">
    <location>
        <begin position="11"/>
        <end position="25"/>
    </location>
</feature>
<proteinExistence type="predicted"/>
<dbReference type="GO" id="GO:0004386">
    <property type="term" value="F:helicase activity"/>
    <property type="evidence" value="ECO:0007669"/>
    <property type="project" value="UniProtKB-KW"/>
</dbReference>
<dbReference type="GO" id="GO:0005524">
    <property type="term" value="F:ATP binding"/>
    <property type="evidence" value="ECO:0007669"/>
    <property type="project" value="UniProtKB-KW"/>
</dbReference>
<dbReference type="Gene3D" id="1.10.486.10">
    <property type="entry name" value="PCRA, domain 4"/>
    <property type="match status" value="1"/>
</dbReference>
<feature type="region of interest" description="Disordered" evidence="5">
    <location>
        <begin position="1"/>
        <end position="28"/>
    </location>
</feature>
<evidence type="ECO:0000256" key="3">
    <source>
        <dbReference type="ARBA" id="ARBA00022806"/>
    </source>
</evidence>
<dbReference type="InterPro" id="IPR027417">
    <property type="entry name" value="P-loop_NTPase"/>
</dbReference>
<evidence type="ECO:0000256" key="1">
    <source>
        <dbReference type="ARBA" id="ARBA00022741"/>
    </source>
</evidence>
<comment type="caution">
    <text evidence="7">The sequence shown here is derived from an EMBL/GenBank/DDBJ whole genome shotgun (WGS) entry which is preliminary data.</text>
</comment>
<dbReference type="RefSeq" id="WP_093949777.1">
    <property type="nucleotide sequence ID" value="NZ_NMUL01000023.1"/>
</dbReference>
<keyword evidence="1" id="KW-0547">Nucleotide-binding</keyword>
<dbReference type="GO" id="GO:0016787">
    <property type="term" value="F:hydrolase activity"/>
    <property type="evidence" value="ECO:0007669"/>
    <property type="project" value="UniProtKB-KW"/>
</dbReference>
<reference evidence="8" key="1">
    <citation type="submission" date="2017-07" db="EMBL/GenBank/DDBJ databases">
        <title>Comparative genome mining reveals phylogenetic distribution patterns of secondary metabolites in Amycolatopsis.</title>
        <authorList>
            <person name="Adamek M."/>
            <person name="Alanjary M."/>
            <person name="Sales-Ortells H."/>
            <person name="Goodfellow M."/>
            <person name="Bull A.T."/>
            <person name="Kalinowski J."/>
            <person name="Ziemert N."/>
        </authorList>
    </citation>
    <scope>NUCLEOTIDE SEQUENCE [LARGE SCALE GENOMIC DNA]</scope>
    <source>
        <strain evidence="8">H5</strain>
    </source>
</reference>
<evidence type="ECO:0000313" key="8">
    <source>
        <dbReference type="Proteomes" id="UP000215199"/>
    </source>
</evidence>
<keyword evidence="2" id="KW-0378">Hydrolase</keyword>